<proteinExistence type="predicted"/>
<sequence>MHFLIPVIVFVTANIWGLYSSIPFTNIDPARSIWNRAIGGVQLASTVYTLDQLPRLLDEQAITHQLIQGYLGGWNATLVSETESAMTLSAGHRPLTAPLTVTDGLFPPLPSSTETPFDLRETETETSAPQPTPVDAFAQVLVTVIFALAIWIVLKQNDHTRQLTSALEEIGKVQKYQEAAWNGLVENHDTLTYLVSVANDLRTAPVYNRPVEEVVDAEGSATSSDASSAVVIQSLQDVLASLDTLRQTIYRSTGVWEGLSERLEVFQSGSQDTQPTETSGDDPIGASSGGLAQDG</sequence>
<evidence type="ECO:0000256" key="1">
    <source>
        <dbReference type="SAM" id="MobiDB-lite"/>
    </source>
</evidence>
<keyword evidence="2" id="KW-0812">Transmembrane</keyword>
<dbReference type="GeneID" id="81433228"/>
<dbReference type="EMBL" id="JAPZBS010000001">
    <property type="protein sequence ID" value="KAJ5390052.1"/>
    <property type="molecule type" value="Genomic_DNA"/>
</dbReference>
<feature type="transmembrane region" description="Helical" evidence="2">
    <location>
        <begin position="136"/>
        <end position="154"/>
    </location>
</feature>
<dbReference type="RefSeq" id="XP_056560780.1">
    <property type="nucleotide sequence ID" value="XM_056694051.1"/>
</dbReference>
<protein>
    <submittedName>
        <fullName evidence="4">Uncharacterized protein</fullName>
    </submittedName>
</protein>
<evidence type="ECO:0000256" key="3">
    <source>
        <dbReference type="SAM" id="SignalP"/>
    </source>
</evidence>
<comment type="caution">
    <text evidence="4">The sequence shown here is derived from an EMBL/GenBank/DDBJ whole genome shotgun (WGS) entry which is preliminary data.</text>
</comment>
<dbReference type="OrthoDB" id="4356017at2759"/>
<evidence type="ECO:0000313" key="5">
    <source>
        <dbReference type="Proteomes" id="UP001147782"/>
    </source>
</evidence>
<gene>
    <name evidence="4" type="ORF">N7496_001120</name>
</gene>
<keyword evidence="2" id="KW-0472">Membrane</keyword>
<keyword evidence="2" id="KW-1133">Transmembrane helix</keyword>
<feature type="compositionally biased region" description="Polar residues" evidence="1">
    <location>
        <begin position="267"/>
        <end position="278"/>
    </location>
</feature>
<feature type="region of interest" description="Disordered" evidence="1">
    <location>
        <begin position="266"/>
        <end position="295"/>
    </location>
</feature>
<feature type="region of interest" description="Disordered" evidence="1">
    <location>
        <begin position="112"/>
        <end position="131"/>
    </location>
</feature>
<dbReference type="Proteomes" id="UP001147782">
    <property type="component" value="Unassembled WGS sequence"/>
</dbReference>
<keyword evidence="5" id="KW-1185">Reference proteome</keyword>
<reference evidence="4" key="2">
    <citation type="journal article" date="2023" name="IMA Fungus">
        <title>Comparative genomic study of the Penicillium genus elucidates a diverse pangenome and 15 lateral gene transfer events.</title>
        <authorList>
            <person name="Petersen C."/>
            <person name="Sorensen T."/>
            <person name="Nielsen M.R."/>
            <person name="Sondergaard T.E."/>
            <person name="Sorensen J.L."/>
            <person name="Fitzpatrick D.A."/>
            <person name="Frisvad J.C."/>
            <person name="Nielsen K.L."/>
        </authorList>
    </citation>
    <scope>NUCLEOTIDE SEQUENCE</scope>
    <source>
        <strain evidence="4">IBT 29864</strain>
    </source>
</reference>
<reference evidence="4" key="1">
    <citation type="submission" date="2022-11" db="EMBL/GenBank/DDBJ databases">
        <authorList>
            <person name="Petersen C."/>
        </authorList>
    </citation>
    <scope>NUCLEOTIDE SEQUENCE</scope>
    <source>
        <strain evidence="4">IBT 29864</strain>
    </source>
</reference>
<name>A0A9X0B6S9_9EURO</name>
<accession>A0A9X0B6S9</accession>
<feature type="chain" id="PRO_5040725750" evidence="3">
    <location>
        <begin position="21"/>
        <end position="295"/>
    </location>
</feature>
<organism evidence="4 5">
    <name type="scientific">Penicillium cataractarum</name>
    <dbReference type="NCBI Taxonomy" id="2100454"/>
    <lineage>
        <taxon>Eukaryota</taxon>
        <taxon>Fungi</taxon>
        <taxon>Dikarya</taxon>
        <taxon>Ascomycota</taxon>
        <taxon>Pezizomycotina</taxon>
        <taxon>Eurotiomycetes</taxon>
        <taxon>Eurotiomycetidae</taxon>
        <taxon>Eurotiales</taxon>
        <taxon>Aspergillaceae</taxon>
        <taxon>Penicillium</taxon>
    </lineage>
</organism>
<evidence type="ECO:0000313" key="4">
    <source>
        <dbReference type="EMBL" id="KAJ5390052.1"/>
    </source>
</evidence>
<keyword evidence="3" id="KW-0732">Signal</keyword>
<feature type="signal peptide" evidence="3">
    <location>
        <begin position="1"/>
        <end position="20"/>
    </location>
</feature>
<dbReference type="AlphaFoldDB" id="A0A9X0B6S9"/>
<evidence type="ECO:0000256" key="2">
    <source>
        <dbReference type="SAM" id="Phobius"/>
    </source>
</evidence>